<name>A0A939FCH7_9ACTN</name>
<feature type="signal peptide" evidence="6">
    <location>
        <begin position="1"/>
        <end position="20"/>
    </location>
</feature>
<evidence type="ECO:0000313" key="7">
    <source>
        <dbReference type="EMBL" id="MBO0516088.1"/>
    </source>
</evidence>
<dbReference type="Proteomes" id="UP000664167">
    <property type="component" value="Unassembled WGS sequence"/>
</dbReference>
<dbReference type="PROSITE" id="PS51257">
    <property type="entry name" value="PROKAR_LIPOPROTEIN"/>
    <property type="match status" value="1"/>
</dbReference>
<proteinExistence type="predicted"/>
<dbReference type="EMBL" id="JAFLRJ010000355">
    <property type="protein sequence ID" value="MBO0516088.1"/>
    <property type="molecule type" value="Genomic_DNA"/>
</dbReference>
<evidence type="ECO:0000313" key="8">
    <source>
        <dbReference type="Proteomes" id="UP000664167"/>
    </source>
</evidence>
<keyword evidence="4" id="KW-0564">Palmitate</keyword>
<reference evidence="7" key="1">
    <citation type="submission" date="2021-03" db="EMBL/GenBank/DDBJ databases">
        <title>Streptomyces poriferae sp. nov., a novel marine sponge-derived Actinobacteria species with anti-MRSA activity.</title>
        <authorList>
            <person name="Sandoval-Powers M."/>
            <person name="Kralova S."/>
            <person name="Nguyen G.-S."/>
            <person name="Fawwal D."/>
            <person name="Degnes K."/>
            <person name="Klinkenberg G."/>
            <person name="Sletta H."/>
            <person name="Wentzel A."/>
            <person name="Liles M.R."/>
        </authorList>
    </citation>
    <scope>NUCLEOTIDE SEQUENCE</scope>
    <source>
        <strain evidence="7">DSM 41794</strain>
    </source>
</reference>
<dbReference type="PANTHER" id="PTHR43649">
    <property type="entry name" value="ARABINOSE-BINDING PROTEIN-RELATED"/>
    <property type="match status" value="1"/>
</dbReference>
<dbReference type="InterPro" id="IPR050490">
    <property type="entry name" value="Bact_solute-bd_prot1"/>
</dbReference>
<evidence type="ECO:0000256" key="5">
    <source>
        <dbReference type="ARBA" id="ARBA00023288"/>
    </source>
</evidence>
<dbReference type="Pfam" id="PF01547">
    <property type="entry name" value="SBP_bac_1"/>
    <property type="match status" value="1"/>
</dbReference>
<dbReference type="AlphaFoldDB" id="A0A939FCH7"/>
<evidence type="ECO:0000256" key="2">
    <source>
        <dbReference type="ARBA" id="ARBA00022729"/>
    </source>
</evidence>
<organism evidence="7 8">
    <name type="scientific">Streptomyces beijiangensis</name>
    <dbReference type="NCBI Taxonomy" id="163361"/>
    <lineage>
        <taxon>Bacteria</taxon>
        <taxon>Bacillati</taxon>
        <taxon>Actinomycetota</taxon>
        <taxon>Actinomycetes</taxon>
        <taxon>Kitasatosporales</taxon>
        <taxon>Streptomycetaceae</taxon>
        <taxon>Streptomyces</taxon>
    </lineage>
</organism>
<evidence type="ECO:0000256" key="4">
    <source>
        <dbReference type="ARBA" id="ARBA00023139"/>
    </source>
</evidence>
<dbReference type="PANTHER" id="PTHR43649:SF33">
    <property type="entry name" value="POLYGALACTURONAN_RHAMNOGALACTURONAN-BINDING PROTEIN YTCQ"/>
    <property type="match status" value="1"/>
</dbReference>
<feature type="chain" id="PRO_5039724721" evidence="6">
    <location>
        <begin position="21"/>
        <end position="445"/>
    </location>
</feature>
<dbReference type="InterPro" id="IPR006059">
    <property type="entry name" value="SBP"/>
</dbReference>
<dbReference type="SUPFAM" id="SSF53850">
    <property type="entry name" value="Periplasmic binding protein-like II"/>
    <property type="match status" value="1"/>
</dbReference>
<keyword evidence="8" id="KW-1185">Reference proteome</keyword>
<keyword evidence="2 6" id="KW-0732">Signal</keyword>
<keyword evidence="3" id="KW-0472">Membrane</keyword>
<dbReference type="CDD" id="cd13585">
    <property type="entry name" value="PBP2_TMBP_like"/>
    <property type="match status" value="1"/>
</dbReference>
<accession>A0A939FCH7</accession>
<dbReference type="RefSeq" id="WP_206967515.1">
    <property type="nucleotide sequence ID" value="NZ_BAAAJJ010000002.1"/>
</dbReference>
<protein>
    <submittedName>
        <fullName evidence="7">Sugar ABC transporter substrate-binding protein</fullName>
    </submittedName>
</protein>
<evidence type="ECO:0000256" key="1">
    <source>
        <dbReference type="ARBA" id="ARBA00022475"/>
    </source>
</evidence>
<keyword evidence="5" id="KW-0449">Lipoprotein</keyword>
<keyword evidence="1" id="KW-1003">Cell membrane</keyword>
<evidence type="ECO:0000256" key="3">
    <source>
        <dbReference type="ARBA" id="ARBA00023136"/>
    </source>
</evidence>
<sequence>MNRSWSRTTLSIAGAATALAVLTACGGSGDDSSSDAGGGKGTAAKPVNITFWGWAKGTKEVVDAYNASQKNIHVTFEETPSGNAGGYAKISNAIKANNAPDLVSVEYPQLPEYVSQGGFQDISKYVTSDVKAKFLPQAIEQTTLGGKNWAIPFDAAPQAFFYRKDLFTKYGVEVPKTWDEFKTAAAKVKKADSKARIGTFFPDDPTTFQAMVWQAGAQWFKAEGTTWKINTTDATTTKVADYWQGLVKDGLVRSDASFSPAWTNSLKTGATIGYLGASWGGGVMKSTLPEQSGKWAVAPIPTWDGKPASGMLGGTTFAVPKNSKKAEAATEFAKWMTTTEDGIKARISSGTSSAFPAALALRPAAKKAFDASFYGGQDIYQVFEAGGSSIKQGWTWGPATGTTNTTLKDQFGKVAGGGATIPGAIKAAHDATVAELTKRGLKVEG</sequence>
<comment type="caution">
    <text evidence="7">The sequence shown here is derived from an EMBL/GenBank/DDBJ whole genome shotgun (WGS) entry which is preliminary data.</text>
</comment>
<evidence type="ECO:0000256" key="6">
    <source>
        <dbReference type="SAM" id="SignalP"/>
    </source>
</evidence>
<gene>
    <name evidence="7" type="ORF">J0695_30595</name>
</gene>
<dbReference type="Gene3D" id="3.40.190.10">
    <property type="entry name" value="Periplasmic binding protein-like II"/>
    <property type="match status" value="1"/>
</dbReference>